<evidence type="ECO:0000256" key="1">
    <source>
        <dbReference type="SAM" id="MobiDB-lite"/>
    </source>
</evidence>
<dbReference type="Proteomes" id="UP000828390">
    <property type="component" value="Unassembled WGS sequence"/>
</dbReference>
<feature type="region of interest" description="Disordered" evidence="1">
    <location>
        <begin position="1"/>
        <end position="20"/>
    </location>
</feature>
<name>A0A9D4JEN6_DREPO</name>
<evidence type="ECO:0000313" key="3">
    <source>
        <dbReference type="Proteomes" id="UP000828390"/>
    </source>
</evidence>
<protein>
    <submittedName>
        <fullName evidence="2">Uncharacterized protein</fullName>
    </submittedName>
</protein>
<keyword evidence="3" id="KW-1185">Reference proteome</keyword>
<dbReference type="AlphaFoldDB" id="A0A9D4JEN6"/>
<proteinExistence type="predicted"/>
<feature type="compositionally biased region" description="Polar residues" evidence="1">
    <location>
        <begin position="1"/>
        <end position="12"/>
    </location>
</feature>
<reference evidence="2" key="1">
    <citation type="journal article" date="2019" name="bioRxiv">
        <title>The Genome of the Zebra Mussel, Dreissena polymorpha: A Resource for Invasive Species Research.</title>
        <authorList>
            <person name="McCartney M.A."/>
            <person name="Auch B."/>
            <person name="Kono T."/>
            <person name="Mallez S."/>
            <person name="Zhang Y."/>
            <person name="Obille A."/>
            <person name="Becker A."/>
            <person name="Abrahante J.E."/>
            <person name="Garbe J."/>
            <person name="Badalamenti J.P."/>
            <person name="Herman A."/>
            <person name="Mangelson H."/>
            <person name="Liachko I."/>
            <person name="Sullivan S."/>
            <person name="Sone E.D."/>
            <person name="Koren S."/>
            <person name="Silverstein K.A.T."/>
            <person name="Beckman K.B."/>
            <person name="Gohl D.M."/>
        </authorList>
    </citation>
    <scope>NUCLEOTIDE SEQUENCE</scope>
    <source>
        <strain evidence="2">Duluth1</strain>
        <tissue evidence="2">Whole animal</tissue>
    </source>
</reference>
<comment type="caution">
    <text evidence="2">The sequence shown here is derived from an EMBL/GenBank/DDBJ whole genome shotgun (WGS) entry which is preliminary data.</text>
</comment>
<accession>A0A9D4JEN6</accession>
<gene>
    <name evidence="2" type="ORF">DPMN_137393</name>
</gene>
<sequence length="52" mass="5639">MPLATKVSQTSPGLPLATKVSRRSQRMPLITKVLQTFAEDAAYHKGAKDAAR</sequence>
<reference evidence="2" key="2">
    <citation type="submission" date="2020-11" db="EMBL/GenBank/DDBJ databases">
        <authorList>
            <person name="McCartney M.A."/>
            <person name="Auch B."/>
            <person name="Kono T."/>
            <person name="Mallez S."/>
            <person name="Becker A."/>
            <person name="Gohl D.M."/>
            <person name="Silverstein K.A.T."/>
            <person name="Koren S."/>
            <person name="Bechman K.B."/>
            <person name="Herman A."/>
            <person name="Abrahante J.E."/>
            <person name="Garbe J."/>
        </authorList>
    </citation>
    <scope>NUCLEOTIDE SEQUENCE</scope>
    <source>
        <strain evidence="2">Duluth1</strain>
        <tissue evidence="2">Whole animal</tissue>
    </source>
</reference>
<dbReference type="EMBL" id="JAIWYP010000006">
    <property type="protein sequence ID" value="KAH3809030.1"/>
    <property type="molecule type" value="Genomic_DNA"/>
</dbReference>
<organism evidence="2 3">
    <name type="scientific">Dreissena polymorpha</name>
    <name type="common">Zebra mussel</name>
    <name type="synonym">Mytilus polymorpha</name>
    <dbReference type="NCBI Taxonomy" id="45954"/>
    <lineage>
        <taxon>Eukaryota</taxon>
        <taxon>Metazoa</taxon>
        <taxon>Spiralia</taxon>
        <taxon>Lophotrochozoa</taxon>
        <taxon>Mollusca</taxon>
        <taxon>Bivalvia</taxon>
        <taxon>Autobranchia</taxon>
        <taxon>Heteroconchia</taxon>
        <taxon>Euheterodonta</taxon>
        <taxon>Imparidentia</taxon>
        <taxon>Neoheterodontei</taxon>
        <taxon>Myida</taxon>
        <taxon>Dreissenoidea</taxon>
        <taxon>Dreissenidae</taxon>
        <taxon>Dreissena</taxon>
    </lineage>
</organism>
<evidence type="ECO:0000313" key="2">
    <source>
        <dbReference type="EMBL" id="KAH3809030.1"/>
    </source>
</evidence>